<evidence type="ECO:0000256" key="10">
    <source>
        <dbReference type="RuleBase" id="RU003410"/>
    </source>
</evidence>
<dbReference type="InterPro" id="IPR026459">
    <property type="entry name" value="RNR_1b_NrdE"/>
</dbReference>
<sequence length="723" mass="81169">MSLLDLDLTKVTYFDLNNEINIPKDGQIQLQKDQEALAAFMKENVEPNLKKFDSVADKYQWLIDNAFLDATVVHKYDMAFIEKLYDFLDEQDFQFQSFMAAFKFYNQYAQKTNDKAYYVESYTDRVAFNALFYANGDEKLAMDLANEMIHQRYQPATPSFLNAGRARRGELVSCFVLQSSDDMNSIGRIINSALQLSKLGGGVGINLSNLREAGAPVMGIANSAGGIVPVMKLLEDSFTFSSQVGARQGAGVVYLNIFHPDLMTFMATKKENADEKVRVKTLSLGLIVPDKYYDLIEKNEPMALFSPVDVEREYGVPFNYVDITAEYDNMLKNDKITKKMVSARAVEEEISKLQQESGYPYVVNIDTVNRANPVAGKVVSSNLCSEILQVQTPSTIDDEQEYSTLGEDISCNLGSINIVNMMKTPDFAGSVEAMIRALSFVSDQSNLNVVPSIENGNQKNHAVGLGAMGLAAFFAQNQMMYGDEESLDFTKTFFMTLNYYSLMASMHIAMDRKETFKDFDKSAYADGTYFEKYLDQDWGPTTAKVQELFKGLPVPGPAEWAELKAQVMEHGLYNAYRHAVAPTGSISYVNNTTASLLPIVNRIEERQEGMIGKVYYPAPGLSNETLPYYVSAYDTNMKKVVDIYAAAQPHVDQGMSLTFFLRSTIPAGLYDWKDGRTEKMTTRDLSKLRNYAFKQGIKSLYYVRTYTDDNQEAGINECESCSI</sequence>
<evidence type="ECO:0000256" key="9">
    <source>
        <dbReference type="ARBA" id="ARBA00047754"/>
    </source>
</evidence>
<evidence type="ECO:0000256" key="3">
    <source>
        <dbReference type="ARBA" id="ARBA00022533"/>
    </source>
</evidence>
<evidence type="ECO:0000259" key="11">
    <source>
        <dbReference type="Pfam" id="PF00317"/>
    </source>
</evidence>
<evidence type="ECO:0000313" key="15">
    <source>
        <dbReference type="Proteomes" id="UP000253891"/>
    </source>
</evidence>
<evidence type="ECO:0000259" key="13">
    <source>
        <dbReference type="Pfam" id="PF08343"/>
    </source>
</evidence>
<dbReference type="GO" id="GO:0005524">
    <property type="term" value="F:ATP binding"/>
    <property type="evidence" value="ECO:0007669"/>
    <property type="project" value="UniProtKB-KW"/>
</dbReference>
<dbReference type="InterPro" id="IPR039718">
    <property type="entry name" value="Rrm1"/>
</dbReference>
<comment type="catalytic activity">
    <reaction evidence="9 10">
        <text>a 2'-deoxyribonucleoside 5'-diphosphate + [thioredoxin]-disulfide + H2O = a ribonucleoside 5'-diphosphate + [thioredoxin]-dithiol</text>
        <dbReference type="Rhea" id="RHEA:23252"/>
        <dbReference type="Rhea" id="RHEA-COMP:10698"/>
        <dbReference type="Rhea" id="RHEA-COMP:10700"/>
        <dbReference type="ChEBI" id="CHEBI:15377"/>
        <dbReference type="ChEBI" id="CHEBI:29950"/>
        <dbReference type="ChEBI" id="CHEBI:50058"/>
        <dbReference type="ChEBI" id="CHEBI:57930"/>
        <dbReference type="ChEBI" id="CHEBI:73316"/>
        <dbReference type="EC" id="1.17.4.1"/>
    </reaction>
</comment>
<dbReference type="GO" id="GO:0009263">
    <property type="term" value="P:deoxyribonucleotide biosynthetic process"/>
    <property type="evidence" value="ECO:0007669"/>
    <property type="project" value="UniProtKB-KW"/>
</dbReference>
<dbReference type="SUPFAM" id="SSF51998">
    <property type="entry name" value="PFL-like glycyl radical enzymes"/>
    <property type="match status" value="1"/>
</dbReference>
<dbReference type="AlphaFoldDB" id="A0A0K8MH66"/>
<dbReference type="Gene3D" id="3.20.70.20">
    <property type="match status" value="1"/>
</dbReference>
<evidence type="ECO:0000256" key="1">
    <source>
        <dbReference type="ARBA" id="ARBA00010406"/>
    </source>
</evidence>
<dbReference type="UniPathway" id="UPA00326"/>
<evidence type="ECO:0000256" key="2">
    <source>
        <dbReference type="ARBA" id="ARBA00012274"/>
    </source>
</evidence>
<comment type="function">
    <text evidence="10">Provides the precursors necessary for DNA synthesis. Catalyzes the biosynthesis of deoxyribonucleotides from the corresponding ribonucleotides.</text>
</comment>
<name>A0A0K8MH66_9LACO</name>
<keyword evidence="7 10" id="KW-0215">Deoxyribonucleotide synthesis</keyword>
<dbReference type="EC" id="1.17.4.1" evidence="2 10"/>
<evidence type="ECO:0000256" key="6">
    <source>
        <dbReference type="ARBA" id="ARBA00023002"/>
    </source>
</evidence>
<dbReference type="GO" id="GO:0005971">
    <property type="term" value="C:ribonucleoside-diphosphate reductase complex"/>
    <property type="evidence" value="ECO:0007669"/>
    <property type="project" value="TreeGrafter"/>
</dbReference>
<dbReference type="EMBL" id="DF968001">
    <property type="protein sequence ID" value="GAO99880.1"/>
    <property type="molecule type" value="Genomic_DNA"/>
</dbReference>
<gene>
    <name evidence="14" type="primary">nrdE</name>
    <name evidence="14" type="ORF">FFIC_241580</name>
</gene>
<organism evidence="14 15">
    <name type="scientific">Fructobacillus ficulneus</name>
    <dbReference type="NCBI Taxonomy" id="157463"/>
    <lineage>
        <taxon>Bacteria</taxon>
        <taxon>Bacillati</taxon>
        <taxon>Bacillota</taxon>
        <taxon>Bacilli</taxon>
        <taxon>Lactobacillales</taxon>
        <taxon>Lactobacillaceae</taxon>
        <taxon>Fructobacillus</taxon>
    </lineage>
</organism>
<keyword evidence="6 10" id="KW-0560">Oxidoreductase</keyword>
<feature type="domain" description="Ribonucleotide reductase large subunit N-terminal" evidence="11">
    <location>
        <begin position="95"/>
        <end position="168"/>
    </location>
</feature>
<dbReference type="InterPro" id="IPR013346">
    <property type="entry name" value="NrdE_NrdA_C"/>
</dbReference>
<evidence type="ECO:0000256" key="8">
    <source>
        <dbReference type="ARBA" id="ARBA00023157"/>
    </source>
</evidence>
<protein>
    <recommendedName>
        <fullName evidence="2 10">Ribonucleoside-diphosphate reductase</fullName>
        <ecNumber evidence="2 10">1.17.4.1</ecNumber>
    </recommendedName>
</protein>
<reference evidence="14 15" key="1">
    <citation type="journal article" date="2015" name="BMC Genomics">
        <title>Comparative genomics of Fructobacillus spp. and Leuconostoc spp. reveals niche-specific evolution of Fructobacillus spp.</title>
        <authorList>
            <person name="Endo A."/>
            <person name="Tanizawa Y."/>
            <person name="Tanaka N."/>
            <person name="Maeno S."/>
            <person name="Kumar H."/>
            <person name="Shiwa Y."/>
            <person name="Okada S."/>
            <person name="Yoshikawa H."/>
            <person name="Dicks L."/>
            <person name="Nakagawa J."/>
            <person name="Arita M."/>
        </authorList>
    </citation>
    <scope>NUCLEOTIDE SEQUENCE [LARGE SCALE GENOMIC DNA]</scope>
    <source>
        <strain evidence="14 15">JCM 12225</strain>
    </source>
</reference>
<dbReference type="PANTHER" id="PTHR11573">
    <property type="entry name" value="RIBONUCLEOSIDE-DIPHOSPHATE REDUCTASE LARGE CHAIN"/>
    <property type="match status" value="1"/>
</dbReference>
<dbReference type="InterPro" id="IPR000788">
    <property type="entry name" value="RNR_lg_C"/>
</dbReference>
<feature type="domain" description="Ribonucleotide reductase large subunit C-terminal" evidence="12">
    <location>
        <begin position="172"/>
        <end position="703"/>
    </location>
</feature>
<keyword evidence="4" id="KW-0547">Nucleotide-binding</keyword>
<evidence type="ECO:0000259" key="12">
    <source>
        <dbReference type="Pfam" id="PF02867"/>
    </source>
</evidence>
<feature type="domain" description="Ribonucleotide reductase N-terminal" evidence="13">
    <location>
        <begin position="13"/>
        <end position="93"/>
    </location>
</feature>
<dbReference type="Gene3D" id="1.10.1650.20">
    <property type="match status" value="1"/>
</dbReference>
<dbReference type="NCBIfam" id="TIGR02506">
    <property type="entry name" value="NrdE_NrdA"/>
    <property type="match status" value="1"/>
</dbReference>
<dbReference type="Pfam" id="PF08343">
    <property type="entry name" value="RNR_N"/>
    <property type="match status" value="1"/>
</dbReference>
<dbReference type="PANTHER" id="PTHR11573:SF30">
    <property type="entry name" value="RIBONUCLEOSIDE-DIPHOSPHATE REDUCTASE 2 SUBUNIT ALPHA"/>
    <property type="match status" value="1"/>
</dbReference>
<dbReference type="GO" id="GO:0004748">
    <property type="term" value="F:ribonucleoside-diphosphate reductase activity, thioredoxin disulfide as acceptor"/>
    <property type="evidence" value="ECO:0007669"/>
    <property type="project" value="UniProtKB-EC"/>
</dbReference>
<evidence type="ECO:0000256" key="5">
    <source>
        <dbReference type="ARBA" id="ARBA00022840"/>
    </source>
</evidence>
<evidence type="ECO:0000256" key="7">
    <source>
        <dbReference type="ARBA" id="ARBA00023116"/>
    </source>
</evidence>
<evidence type="ECO:0000313" key="14">
    <source>
        <dbReference type="EMBL" id="GAO99880.1"/>
    </source>
</evidence>
<dbReference type="InterPro" id="IPR008926">
    <property type="entry name" value="RNR_R1-su_N"/>
</dbReference>
<dbReference type="STRING" id="157463.GCA_001047075_00797"/>
<dbReference type="InterPro" id="IPR013554">
    <property type="entry name" value="RNR_N"/>
</dbReference>
<accession>A0A0K8MH66</accession>
<dbReference type="RefSeq" id="WP_061993254.1">
    <property type="nucleotide sequence ID" value="NZ_DF968001.1"/>
</dbReference>
<dbReference type="Pfam" id="PF00317">
    <property type="entry name" value="Ribonuc_red_lgN"/>
    <property type="match status" value="1"/>
</dbReference>
<dbReference type="Proteomes" id="UP000253891">
    <property type="component" value="Unassembled WGS sequence"/>
</dbReference>
<dbReference type="SUPFAM" id="SSF48168">
    <property type="entry name" value="R1 subunit of ribonucleotide reductase, N-terminal domain"/>
    <property type="match status" value="1"/>
</dbReference>
<dbReference type="Pfam" id="PF02867">
    <property type="entry name" value="Ribonuc_red_lgC"/>
    <property type="match status" value="1"/>
</dbReference>
<comment type="similarity">
    <text evidence="1 10">Belongs to the ribonucleoside diphosphate reductase large chain family.</text>
</comment>
<dbReference type="PRINTS" id="PR01183">
    <property type="entry name" value="RIBORDTASEM1"/>
</dbReference>
<keyword evidence="15" id="KW-1185">Reference proteome</keyword>
<keyword evidence="8" id="KW-1015">Disulfide bond</keyword>
<dbReference type="InterPro" id="IPR013509">
    <property type="entry name" value="RNR_lsu_N"/>
</dbReference>
<evidence type="ECO:0000256" key="4">
    <source>
        <dbReference type="ARBA" id="ARBA00022741"/>
    </source>
</evidence>
<keyword evidence="5" id="KW-0067">ATP-binding</keyword>
<dbReference type="NCBIfam" id="TIGR04170">
    <property type="entry name" value="RNR_1b_NrdE"/>
    <property type="match status" value="1"/>
</dbReference>
<keyword evidence="3" id="KW-0021">Allosteric enzyme</keyword>
<dbReference type="OrthoDB" id="9762933at2"/>
<proteinExistence type="inferred from homology"/>